<dbReference type="AlphaFoldDB" id="A0A853BYX4"/>
<dbReference type="Proteomes" id="UP000530424">
    <property type="component" value="Unassembled WGS sequence"/>
</dbReference>
<gene>
    <name evidence="1" type="ORF">HNR19_000755</name>
</gene>
<reference evidence="1 2" key="1">
    <citation type="submission" date="2020-07" db="EMBL/GenBank/DDBJ databases">
        <title>Sequencing the genomes of 1000 actinobacteria strains.</title>
        <authorList>
            <person name="Klenk H.-P."/>
        </authorList>
    </citation>
    <scope>NUCLEOTIDE SEQUENCE [LARGE SCALE GENOMIC DNA]</scope>
    <source>
        <strain evidence="1 2">DSM 103833</strain>
    </source>
</reference>
<accession>A0A853BYX4</accession>
<sequence length="66" mass="7787">MSATKQYSRRLFLTYQELIERPSGRRDLEKAVRDYAAANKGVDLEQPMTFRQWFAENRPSRAAHAR</sequence>
<dbReference type="EMBL" id="JACCFP010000001">
    <property type="protein sequence ID" value="NYJ00057.1"/>
    <property type="molecule type" value="Genomic_DNA"/>
</dbReference>
<evidence type="ECO:0000313" key="1">
    <source>
        <dbReference type="EMBL" id="NYJ00057.1"/>
    </source>
</evidence>
<protein>
    <submittedName>
        <fullName evidence="1">Uncharacterized protein</fullName>
    </submittedName>
</protein>
<dbReference type="RefSeq" id="WP_179666699.1">
    <property type="nucleotide sequence ID" value="NZ_JACCFP010000001.1"/>
</dbReference>
<keyword evidence="2" id="KW-1185">Reference proteome</keyword>
<evidence type="ECO:0000313" key="2">
    <source>
        <dbReference type="Proteomes" id="UP000530424"/>
    </source>
</evidence>
<comment type="caution">
    <text evidence="1">The sequence shown here is derived from an EMBL/GenBank/DDBJ whole genome shotgun (WGS) entry which is preliminary data.</text>
</comment>
<proteinExistence type="predicted"/>
<organism evidence="1 2">
    <name type="scientific">Nocardioides thalensis</name>
    <dbReference type="NCBI Taxonomy" id="1914755"/>
    <lineage>
        <taxon>Bacteria</taxon>
        <taxon>Bacillati</taxon>
        <taxon>Actinomycetota</taxon>
        <taxon>Actinomycetes</taxon>
        <taxon>Propionibacteriales</taxon>
        <taxon>Nocardioidaceae</taxon>
        <taxon>Nocardioides</taxon>
    </lineage>
</organism>
<name>A0A853BYX4_9ACTN</name>